<evidence type="ECO:0000256" key="5">
    <source>
        <dbReference type="ARBA" id="ARBA00023098"/>
    </source>
</evidence>
<dbReference type="GO" id="GO:0008168">
    <property type="term" value="F:methyltransferase activity"/>
    <property type="evidence" value="ECO:0007669"/>
    <property type="project" value="UniProtKB-KW"/>
</dbReference>
<dbReference type="InterPro" id="IPR029063">
    <property type="entry name" value="SAM-dependent_MTases_sf"/>
</dbReference>
<organism evidence="7 8">
    <name type="scientific">Chitinophaga ginsengisegetis</name>
    <dbReference type="NCBI Taxonomy" id="393003"/>
    <lineage>
        <taxon>Bacteria</taxon>
        <taxon>Pseudomonadati</taxon>
        <taxon>Bacteroidota</taxon>
        <taxon>Chitinophagia</taxon>
        <taxon>Chitinophagales</taxon>
        <taxon>Chitinophagaceae</taxon>
        <taxon>Chitinophaga</taxon>
    </lineage>
</organism>
<dbReference type="STRING" id="393003.SAMN05660461_0631"/>
<dbReference type="Pfam" id="PF02353">
    <property type="entry name" value="CMAS"/>
    <property type="match status" value="1"/>
</dbReference>
<evidence type="ECO:0000313" key="7">
    <source>
        <dbReference type="EMBL" id="SKC96207.1"/>
    </source>
</evidence>
<comment type="similarity">
    <text evidence="1">Belongs to the CFA/CMAS family.</text>
</comment>
<dbReference type="InterPro" id="IPR003333">
    <property type="entry name" value="CMAS"/>
</dbReference>
<feature type="active site" evidence="6">
    <location>
        <position position="343"/>
    </location>
</feature>
<dbReference type="SUPFAM" id="SSF53335">
    <property type="entry name" value="S-adenosyl-L-methionine-dependent methyltransferases"/>
    <property type="match status" value="1"/>
</dbReference>
<reference evidence="7 8" key="1">
    <citation type="submission" date="2017-02" db="EMBL/GenBank/DDBJ databases">
        <authorList>
            <person name="Peterson S.W."/>
        </authorList>
    </citation>
    <scope>NUCLEOTIDE SEQUENCE [LARGE SCALE GENOMIC DNA]</scope>
    <source>
        <strain evidence="7 8">DSM 18108</strain>
    </source>
</reference>
<gene>
    <name evidence="7" type="ORF">SAMN05660461_0631</name>
</gene>
<dbReference type="NCBIfam" id="NF008686">
    <property type="entry name" value="PRK11705.1"/>
    <property type="match status" value="1"/>
</dbReference>
<evidence type="ECO:0000256" key="2">
    <source>
        <dbReference type="ARBA" id="ARBA00022603"/>
    </source>
</evidence>
<dbReference type="RefSeq" id="WP_079467952.1">
    <property type="nucleotide sequence ID" value="NZ_FUZZ01000001.1"/>
</dbReference>
<dbReference type="GO" id="GO:0032259">
    <property type="term" value="P:methylation"/>
    <property type="evidence" value="ECO:0007669"/>
    <property type="project" value="UniProtKB-KW"/>
</dbReference>
<keyword evidence="2" id="KW-0489">Methyltransferase</keyword>
<dbReference type="Gene3D" id="3.40.50.150">
    <property type="entry name" value="Vaccinia Virus protein VP39"/>
    <property type="match status" value="1"/>
</dbReference>
<keyword evidence="4" id="KW-0949">S-adenosyl-L-methionine</keyword>
<dbReference type="AlphaFoldDB" id="A0A1T5N6U4"/>
<dbReference type="PANTHER" id="PTHR43667">
    <property type="entry name" value="CYCLOPROPANE-FATTY-ACYL-PHOSPHOLIPID SYNTHASE"/>
    <property type="match status" value="1"/>
</dbReference>
<dbReference type="PIRSF" id="PIRSF003085">
    <property type="entry name" value="CMAS"/>
    <property type="match status" value="1"/>
</dbReference>
<dbReference type="InterPro" id="IPR050723">
    <property type="entry name" value="CFA/CMAS"/>
</dbReference>
<name>A0A1T5N6U4_9BACT</name>
<dbReference type="EMBL" id="FUZZ01000001">
    <property type="protein sequence ID" value="SKC96207.1"/>
    <property type="molecule type" value="Genomic_DNA"/>
</dbReference>
<proteinExistence type="inferred from homology"/>
<evidence type="ECO:0000256" key="1">
    <source>
        <dbReference type="ARBA" id="ARBA00010815"/>
    </source>
</evidence>
<dbReference type="GO" id="GO:0008610">
    <property type="term" value="P:lipid biosynthetic process"/>
    <property type="evidence" value="ECO:0007669"/>
    <property type="project" value="InterPro"/>
</dbReference>
<dbReference type="CDD" id="cd02440">
    <property type="entry name" value="AdoMet_MTases"/>
    <property type="match status" value="1"/>
</dbReference>
<evidence type="ECO:0000256" key="3">
    <source>
        <dbReference type="ARBA" id="ARBA00022679"/>
    </source>
</evidence>
<evidence type="ECO:0000256" key="6">
    <source>
        <dbReference type="PIRSR" id="PIRSR003085-1"/>
    </source>
</evidence>
<sequence length="374" mass="43166">MFRKPEYMVTRLLAAAGVAVNGPHSWDITVYDPSFYADVLGRGSLGLGESYMQGCWDSPQLDEFFYRVLRAGIDHQLPESIGFKTDVLLARLLNFQSRKKAYHNCHSHYDTGNDLFEAMLDKRMTYTCAFWENAATLDQAQEDKLDLTCRKLNLQPGMQVLDIGCGWGSFAKFAAEKYGVQVTGITISIEQAELARERCKGWPIEIRLADYRTLNEQYDAIVSLGMFEHVGYKNYRCYMQVVHRCLNEKGLFLLHTIGGNSAHAFTDRWLNKYIFPGAMIPTIQLIGKYIERLFVMEHWQNFSVDYDKTLMAWYSNIFKNYDQLKAKYDNTFFRMWKYYLLSCAGSFRARQSQLWQVVLSKNGVPGGYHIAKPA</sequence>
<keyword evidence="5" id="KW-0443">Lipid metabolism</keyword>
<keyword evidence="8" id="KW-1185">Reference proteome</keyword>
<accession>A0A1T5N6U4</accession>
<dbReference type="PANTHER" id="PTHR43667:SF1">
    <property type="entry name" value="CYCLOPROPANE-FATTY-ACYL-PHOSPHOLIPID SYNTHASE"/>
    <property type="match status" value="1"/>
</dbReference>
<evidence type="ECO:0000256" key="4">
    <source>
        <dbReference type="ARBA" id="ARBA00022691"/>
    </source>
</evidence>
<evidence type="ECO:0000313" key="8">
    <source>
        <dbReference type="Proteomes" id="UP000190166"/>
    </source>
</evidence>
<dbReference type="Proteomes" id="UP000190166">
    <property type="component" value="Unassembled WGS sequence"/>
</dbReference>
<keyword evidence="3" id="KW-0808">Transferase</keyword>
<protein>
    <submittedName>
        <fullName evidence="7">Cyclopropane-fatty-acyl-phospholipid synthase</fullName>
    </submittedName>
</protein>